<feature type="region of interest" description="Disordered" evidence="2">
    <location>
        <begin position="13"/>
        <end position="52"/>
    </location>
</feature>
<evidence type="ECO:0000256" key="1">
    <source>
        <dbReference type="SAM" id="Coils"/>
    </source>
</evidence>
<sequence>MKSYVILQQETYIEENADSEHDATENDSKYINDSQSENKNEERDVNENFSSKKETLRIPSALTYSHFKLYGDSKSISNKQSTYNPIDLDSEELQEQLKQEIETRKFVERNIELMKESMNNELEKERQVRYSLQQKLKEAHDALHNFSCKMLASKQCDECTFKDENGSS</sequence>
<dbReference type="EMBL" id="JARBDR010000903">
    <property type="protein sequence ID" value="KAJ8304354.1"/>
    <property type="molecule type" value="Genomic_DNA"/>
</dbReference>
<name>A0ABQ9EGE2_TEGGR</name>
<evidence type="ECO:0000256" key="2">
    <source>
        <dbReference type="SAM" id="MobiDB-lite"/>
    </source>
</evidence>
<accession>A0ABQ9EGE2</accession>
<organism evidence="3 4">
    <name type="scientific">Tegillarca granosa</name>
    <name type="common">Malaysian cockle</name>
    <name type="synonym">Anadara granosa</name>
    <dbReference type="NCBI Taxonomy" id="220873"/>
    <lineage>
        <taxon>Eukaryota</taxon>
        <taxon>Metazoa</taxon>
        <taxon>Spiralia</taxon>
        <taxon>Lophotrochozoa</taxon>
        <taxon>Mollusca</taxon>
        <taxon>Bivalvia</taxon>
        <taxon>Autobranchia</taxon>
        <taxon>Pteriomorphia</taxon>
        <taxon>Arcoida</taxon>
        <taxon>Arcoidea</taxon>
        <taxon>Arcidae</taxon>
        <taxon>Tegillarca</taxon>
    </lineage>
</organism>
<keyword evidence="1" id="KW-0175">Coiled coil</keyword>
<reference evidence="3 4" key="1">
    <citation type="submission" date="2022-12" db="EMBL/GenBank/DDBJ databases">
        <title>Chromosome-level genome of Tegillarca granosa.</title>
        <authorList>
            <person name="Kim J."/>
        </authorList>
    </citation>
    <scope>NUCLEOTIDE SEQUENCE [LARGE SCALE GENOMIC DNA]</scope>
    <source>
        <strain evidence="3">Teg-2019</strain>
        <tissue evidence="3">Adductor muscle</tissue>
    </source>
</reference>
<gene>
    <name evidence="3" type="ORF">KUTeg_017937</name>
</gene>
<evidence type="ECO:0000313" key="4">
    <source>
        <dbReference type="Proteomes" id="UP001217089"/>
    </source>
</evidence>
<feature type="coiled-coil region" evidence="1">
    <location>
        <begin position="90"/>
        <end position="135"/>
    </location>
</feature>
<feature type="compositionally biased region" description="Basic and acidic residues" evidence="2">
    <location>
        <begin position="18"/>
        <end position="52"/>
    </location>
</feature>
<protein>
    <submittedName>
        <fullName evidence="3">Uncharacterized protein</fullName>
    </submittedName>
</protein>
<evidence type="ECO:0000313" key="3">
    <source>
        <dbReference type="EMBL" id="KAJ8304354.1"/>
    </source>
</evidence>
<proteinExistence type="predicted"/>
<dbReference type="Proteomes" id="UP001217089">
    <property type="component" value="Unassembled WGS sequence"/>
</dbReference>
<comment type="caution">
    <text evidence="3">The sequence shown here is derived from an EMBL/GenBank/DDBJ whole genome shotgun (WGS) entry which is preliminary data.</text>
</comment>
<keyword evidence="4" id="KW-1185">Reference proteome</keyword>